<protein>
    <recommendedName>
        <fullName evidence="1">RNase H type-1 domain-containing protein</fullName>
    </recommendedName>
</protein>
<keyword evidence="3" id="KW-1185">Reference proteome</keyword>
<proteinExistence type="predicted"/>
<name>A0A803NTZ0_CANSA</name>
<reference evidence="2" key="2">
    <citation type="submission" date="2021-03" db="UniProtKB">
        <authorList>
            <consortium name="EnsemblPlants"/>
        </authorList>
    </citation>
    <scope>IDENTIFICATION</scope>
</reference>
<dbReference type="InterPro" id="IPR002156">
    <property type="entry name" value="RNaseH_domain"/>
</dbReference>
<evidence type="ECO:0000313" key="2">
    <source>
        <dbReference type="EnsemblPlants" id="cds.evm.model.02.1522"/>
    </source>
</evidence>
<feature type="domain" description="RNase H type-1" evidence="1">
    <location>
        <begin position="26"/>
        <end position="77"/>
    </location>
</feature>
<reference evidence="2" key="1">
    <citation type="submission" date="2018-11" db="EMBL/GenBank/DDBJ databases">
        <authorList>
            <person name="Grassa J C."/>
        </authorList>
    </citation>
    <scope>NUCLEOTIDE SEQUENCE [LARGE SCALE GENOMIC DNA]</scope>
</reference>
<dbReference type="Pfam" id="PF13456">
    <property type="entry name" value="RVT_3"/>
    <property type="match status" value="1"/>
</dbReference>
<accession>A0A803NTZ0</accession>
<dbReference type="Gramene" id="evm.model.02.1522">
    <property type="protein sequence ID" value="cds.evm.model.02.1522"/>
    <property type="gene ID" value="evm.TU.02.1522"/>
</dbReference>
<dbReference type="GO" id="GO:0003676">
    <property type="term" value="F:nucleic acid binding"/>
    <property type="evidence" value="ECO:0007669"/>
    <property type="project" value="InterPro"/>
</dbReference>
<dbReference type="Proteomes" id="UP000596661">
    <property type="component" value="Chromosome 2"/>
</dbReference>
<dbReference type="EMBL" id="UZAU01000204">
    <property type="status" value="NOT_ANNOTATED_CDS"/>
    <property type="molecule type" value="Genomic_DNA"/>
</dbReference>
<dbReference type="GO" id="GO:0004523">
    <property type="term" value="F:RNA-DNA hybrid ribonuclease activity"/>
    <property type="evidence" value="ECO:0007669"/>
    <property type="project" value="InterPro"/>
</dbReference>
<dbReference type="AlphaFoldDB" id="A0A803NTZ0"/>
<organism evidence="2 3">
    <name type="scientific">Cannabis sativa</name>
    <name type="common">Hemp</name>
    <name type="synonym">Marijuana</name>
    <dbReference type="NCBI Taxonomy" id="3483"/>
    <lineage>
        <taxon>Eukaryota</taxon>
        <taxon>Viridiplantae</taxon>
        <taxon>Streptophyta</taxon>
        <taxon>Embryophyta</taxon>
        <taxon>Tracheophyta</taxon>
        <taxon>Spermatophyta</taxon>
        <taxon>Magnoliopsida</taxon>
        <taxon>eudicotyledons</taxon>
        <taxon>Gunneridae</taxon>
        <taxon>Pentapetalae</taxon>
        <taxon>rosids</taxon>
        <taxon>fabids</taxon>
        <taxon>Rosales</taxon>
        <taxon>Cannabaceae</taxon>
        <taxon>Cannabis</taxon>
    </lineage>
</organism>
<evidence type="ECO:0000259" key="1">
    <source>
        <dbReference type="Pfam" id="PF13456"/>
    </source>
</evidence>
<dbReference type="EnsemblPlants" id="evm.model.02.1522">
    <property type="protein sequence ID" value="cds.evm.model.02.1522"/>
    <property type="gene ID" value="evm.TU.02.1522"/>
</dbReference>
<sequence>MDGIPWKPLDLHGLKINVDAVVQLIVDTKVLGVGTIVRFHEGQVIVALSKPVQEYFRSDEMEAKAFFHGLNRAAQLILTINQV</sequence>
<evidence type="ECO:0000313" key="3">
    <source>
        <dbReference type="Proteomes" id="UP000596661"/>
    </source>
</evidence>